<dbReference type="AlphaFoldDB" id="A0A0L6V636"/>
<feature type="compositionally biased region" description="Basic and acidic residues" evidence="1">
    <location>
        <begin position="54"/>
        <end position="66"/>
    </location>
</feature>
<gene>
    <name evidence="3" type="ORF">VP01_2527g10</name>
    <name evidence="2" type="ORF">VP01_2527g8</name>
</gene>
<evidence type="ECO:0000256" key="1">
    <source>
        <dbReference type="SAM" id="MobiDB-lite"/>
    </source>
</evidence>
<evidence type="ECO:0000313" key="2">
    <source>
        <dbReference type="EMBL" id="KNZ55990.1"/>
    </source>
</evidence>
<dbReference type="Proteomes" id="UP000037035">
    <property type="component" value="Unassembled WGS sequence"/>
</dbReference>
<feature type="region of interest" description="Disordered" evidence="1">
    <location>
        <begin position="25"/>
        <end position="66"/>
    </location>
</feature>
<name>A0A0L6V636_9BASI</name>
<dbReference type="VEuPathDB" id="FungiDB:VP01_2527g8"/>
<feature type="compositionally biased region" description="Polar residues" evidence="1">
    <location>
        <begin position="39"/>
        <end position="52"/>
    </location>
</feature>
<dbReference type="OrthoDB" id="2414509at2759"/>
<dbReference type="EMBL" id="LAVV01007422">
    <property type="protein sequence ID" value="KNZ55990.1"/>
    <property type="molecule type" value="Genomic_DNA"/>
</dbReference>
<dbReference type="PANTHER" id="PTHR33246:SF51">
    <property type="entry name" value="MYB_SANT-LIKE DOMAIN-CONTAINING PROTEIN"/>
    <property type="match status" value="1"/>
</dbReference>
<dbReference type="PANTHER" id="PTHR33246">
    <property type="entry name" value="CCHC-TYPE DOMAIN-CONTAINING PROTEIN"/>
    <property type="match status" value="1"/>
</dbReference>
<sequence length="135" mass="15784">MEAYRADQEQLCLCKEQDQLMVNLIKDQKKQARSRPKSKNLSTPSTSQSLPDDSNDRGKPFNPKDYEHLFTSLEEGKNYTSLFGYGSKTAIGVKQMTKSQSYEFFSTWMNQLNTDLHINGRRLQQWINRGEKYIY</sequence>
<evidence type="ECO:0000313" key="4">
    <source>
        <dbReference type="Proteomes" id="UP000037035"/>
    </source>
</evidence>
<keyword evidence="4" id="KW-1185">Reference proteome</keyword>
<comment type="caution">
    <text evidence="3">The sequence shown here is derived from an EMBL/GenBank/DDBJ whole genome shotgun (WGS) entry which is preliminary data.</text>
</comment>
<organism evidence="3 4">
    <name type="scientific">Puccinia sorghi</name>
    <dbReference type="NCBI Taxonomy" id="27349"/>
    <lineage>
        <taxon>Eukaryota</taxon>
        <taxon>Fungi</taxon>
        <taxon>Dikarya</taxon>
        <taxon>Basidiomycota</taxon>
        <taxon>Pucciniomycotina</taxon>
        <taxon>Pucciniomycetes</taxon>
        <taxon>Pucciniales</taxon>
        <taxon>Pucciniaceae</taxon>
        <taxon>Puccinia</taxon>
    </lineage>
</organism>
<accession>A0A0L6V636</accession>
<reference evidence="3 4" key="1">
    <citation type="submission" date="2015-08" db="EMBL/GenBank/DDBJ databases">
        <title>Next Generation Sequencing and Analysis of the Genome of Puccinia sorghi L Schw, the Causal Agent of Maize Common Rust.</title>
        <authorList>
            <person name="Rochi L."/>
            <person name="Burguener G."/>
            <person name="Darino M."/>
            <person name="Turjanski A."/>
            <person name="Kreff E."/>
            <person name="Dieguez M.J."/>
            <person name="Sacco F."/>
        </authorList>
    </citation>
    <scope>NUCLEOTIDE SEQUENCE [LARGE SCALE GENOMIC DNA]</scope>
    <source>
        <strain evidence="3 4">RO10H11247</strain>
    </source>
</reference>
<evidence type="ECO:0000313" key="3">
    <source>
        <dbReference type="EMBL" id="KNZ55992.1"/>
    </source>
</evidence>
<dbReference type="VEuPathDB" id="FungiDB:VP01_2527g10"/>
<proteinExistence type="predicted"/>
<protein>
    <submittedName>
        <fullName evidence="3">Uncharacterized protein</fullName>
    </submittedName>
</protein>
<dbReference type="EMBL" id="LAVV01007422">
    <property type="protein sequence ID" value="KNZ55992.1"/>
    <property type="molecule type" value="Genomic_DNA"/>
</dbReference>